<gene>
    <name evidence="4" type="ORF">Rhe02_63030</name>
</gene>
<dbReference type="Gene3D" id="3.30.70.270">
    <property type="match status" value="1"/>
</dbReference>
<dbReference type="Proteomes" id="UP000612899">
    <property type="component" value="Unassembled WGS sequence"/>
</dbReference>
<keyword evidence="1" id="KW-0472">Membrane</keyword>
<dbReference type="CDD" id="cd01948">
    <property type="entry name" value="EAL"/>
    <property type="match status" value="1"/>
</dbReference>
<feature type="transmembrane region" description="Helical" evidence="1">
    <location>
        <begin position="157"/>
        <end position="181"/>
    </location>
</feature>
<dbReference type="PROSITE" id="PS50887">
    <property type="entry name" value="GGDEF"/>
    <property type="match status" value="1"/>
</dbReference>
<dbReference type="InterPro" id="IPR035919">
    <property type="entry name" value="EAL_sf"/>
</dbReference>
<dbReference type="Pfam" id="PF00990">
    <property type="entry name" value="GGDEF"/>
    <property type="match status" value="1"/>
</dbReference>
<dbReference type="Pfam" id="PF00563">
    <property type="entry name" value="EAL"/>
    <property type="match status" value="1"/>
</dbReference>
<dbReference type="CDD" id="cd01949">
    <property type="entry name" value="GGDEF"/>
    <property type="match status" value="1"/>
</dbReference>
<dbReference type="PANTHER" id="PTHR44757:SF2">
    <property type="entry name" value="BIOFILM ARCHITECTURE MAINTENANCE PROTEIN MBAA"/>
    <property type="match status" value="1"/>
</dbReference>
<dbReference type="PANTHER" id="PTHR44757">
    <property type="entry name" value="DIGUANYLATE CYCLASE DGCP"/>
    <property type="match status" value="1"/>
</dbReference>
<evidence type="ECO:0000256" key="1">
    <source>
        <dbReference type="SAM" id="Phobius"/>
    </source>
</evidence>
<keyword evidence="1" id="KW-1133">Transmembrane helix</keyword>
<feature type="transmembrane region" description="Helical" evidence="1">
    <location>
        <begin position="84"/>
        <end position="108"/>
    </location>
</feature>
<dbReference type="InterPro" id="IPR001633">
    <property type="entry name" value="EAL_dom"/>
</dbReference>
<accession>A0A8J3QCR5</accession>
<dbReference type="SUPFAM" id="SSF55073">
    <property type="entry name" value="Nucleotide cyclase"/>
    <property type="match status" value="1"/>
</dbReference>
<proteinExistence type="predicted"/>
<dbReference type="SMART" id="SM00267">
    <property type="entry name" value="GGDEF"/>
    <property type="match status" value="1"/>
</dbReference>
<dbReference type="AlphaFoldDB" id="A0A8J3QCR5"/>
<feature type="domain" description="EAL" evidence="2">
    <location>
        <begin position="569"/>
        <end position="823"/>
    </location>
</feature>
<feature type="transmembrane region" description="Helical" evidence="1">
    <location>
        <begin position="129"/>
        <end position="151"/>
    </location>
</feature>
<evidence type="ECO:0000259" key="3">
    <source>
        <dbReference type="PROSITE" id="PS50887"/>
    </source>
</evidence>
<dbReference type="InterPro" id="IPR043128">
    <property type="entry name" value="Rev_trsase/Diguanyl_cyclase"/>
</dbReference>
<feature type="transmembrane region" description="Helical" evidence="1">
    <location>
        <begin position="188"/>
        <end position="218"/>
    </location>
</feature>
<reference evidence="4" key="1">
    <citation type="submission" date="2021-01" db="EMBL/GenBank/DDBJ databases">
        <title>Whole genome shotgun sequence of Rhizocola hellebori NBRC 109834.</title>
        <authorList>
            <person name="Komaki H."/>
            <person name="Tamura T."/>
        </authorList>
    </citation>
    <scope>NUCLEOTIDE SEQUENCE</scope>
    <source>
        <strain evidence="4">NBRC 109834</strain>
    </source>
</reference>
<dbReference type="PROSITE" id="PS50883">
    <property type="entry name" value="EAL"/>
    <property type="match status" value="1"/>
</dbReference>
<feature type="transmembrane region" description="Helical" evidence="1">
    <location>
        <begin position="20"/>
        <end position="43"/>
    </location>
</feature>
<dbReference type="SUPFAM" id="SSF141868">
    <property type="entry name" value="EAL domain-like"/>
    <property type="match status" value="1"/>
</dbReference>
<sequence>MGKWLGRVALASGITGVPRAALRLIALMAIAAAALAVGLPLLLEDSLRPPSFFLAVVGLTVLAHLLAMQMRVGTSVIHVAWGEATIIVAFTLIPAAWMPAAVGLGILVGSSIRSFFGNGMSPVECLRATASLTLSAGAAAGLVLGVGLQMTPLTAPAAITLAVSAIVYLISTVTLLGLYLWVRDGQRFFGVIWSAISGTPVMIVGNLALGLLAALLWQDSNEKIFVFMLPPLLWLMYQLYAHRLREDEERRTWRAFAVASRSLHRLDEVAVAREGVLAARTLFAVRSVDLAVFGSQTRYWLGLGSSTVENIAFIAANEDGVTEAYQVTRPLEVAGAPVGLLTMLPLRPGVWSASDQHRLAAFGDGLAAALHDAATHSALRDLHERTTFESSHDPLTRLLNRDALLERGHTLLRSCSPAQPVALLLLDLDNFKAVNDTLGHLAGDELLQRTATRIANDIDEGELIARLGGDEFALLITDLPGDGQESLEAATAVALRRARQLTAALASPIEVAGVTLSAEVSAGVVVATAGPVGLIELLRRADIALYQAKEAGVRTMAYQAGRDDTSTDRLALAAELQGALAADDQLTLVLQPTVDLPTGTPIGVEALIRWHHPRRGLLTPVHFVRAVEASDLLGQFTRYVLDRALAVTAELSRAGYELPISVNLSPRSLLDPHLPTDLAELLRRHKVPAEHLILEITETVVLSPLRITDQVLAELRGLGVKFSVDDFGTGYSSLTFLTRIAVDEMKIDRTFVAKMGESKQTGAIVRALVDLARRLDIRVVAEGVETAQQRAALVELGCHAGQGFHFGKDVGENEIIAEIERLRSEVRPVRIVRDERDEQTG</sequence>
<feature type="transmembrane region" description="Helical" evidence="1">
    <location>
        <begin position="52"/>
        <end position="72"/>
    </location>
</feature>
<dbReference type="RefSeq" id="WP_239124164.1">
    <property type="nucleotide sequence ID" value="NZ_BONY01000046.1"/>
</dbReference>
<dbReference type="InterPro" id="IPR029787">
    <property type="entry name" value="Nucleotide_cyclase"/>
</dbReference>
<evidence type="ECO:0000313" key="4">
    <source>
        <dbReference type="EMBL" id="GIH08236.1"/>
    </source>
</evidence>
<protein>
    <recommendedName>
        <fullName evidence="6">EAL domain-containing protein</fullName>
    </recommendedName>
</protein>
<evidence type="ECO:0000313" key="5">
    <source>
        <dbReference type="Proteomes" id="UP000612899"/>
    </source>
</evidence>
<keyword evidence="5" id="KW-1185">Reference proteome</keyword>
<evidence type="ECO:0008006" key="6">
    <source>
        <dbReference type="Google" id="ProtNLM"/>
    </source>
</evidence>
<organism evidence="4 5">
    <name type="scientific">Rhizocola hellebori</name>
    <dbReference type="NCBI Taxonomy" id="1392758"/>
    <lineage>
        <taxon>Bacteria</taxon>
        <taxon>Bacillati</taxon>
        <taxon>Actinomycetota</taxon>
        <taxon>Actinomycetes</taxon>
        <taxon>Micromonosporales</taxon>
        <taxon>Micromonosporaceae</taxon>
        <taxon>Rhizocola</taxon>
    </lineage>
</organism>
<comment type="caution">
    <text evidence="4">The sequence shown here is derived from an EMBL/GenBank/DDBJ whole genome shotgun (WGS) entry which is preliminary data.</text>
</comment>
<dbReference type="NCBIfam" id="TIGR00254">
    <property type="entry name" value="GGDEF"/>
    <property type="match status" value="1"/>
</dbReference>
<dbReference type="SMART" id="SM00052">
    <property type="entry name" value="EAL"/>
    <property type="match status" value="1"/>
</dbReference>
<dbReference type="InterPro" id="IPR052155">
    <property type="entry name" value="Biofilm_reg_signaling"/>
</dbReference>
<keyword evidence="1" id="KW-0812">Transmembrane</keyword>
<name>A0A8J3QCR5_9ACTN</name>
<dbReference type="InterPro" id="IPR000160">
    <property type="entry name" value="GGDEF_dom"/>
</dbReference>
<feature type="domain" description="GGDEF" evidence="3">
    <location>
        <begin position="419"/>
        <end position="561"/>
    </location>
</feature>
<evidence type="ECO:0000259" key="2">
    <source>
        <dbReference type="PROSITE" id="PS50883"/>
    </source>
</evidence>
<dbReference type="EMBL" id="BONY01000046">
    <property type="protein sequence ID" value="GIH08236.1"/>
    <property type="molecule type" value="Genomic_DNA"/>
</dbReference>
<feature type="transmembrane region" description="Helical" evidence="1">
    <location>
        <begin position="224"/>
        <end position="241"/>
    </location>
</feature>
<dbReference type="Gene3D" id="3.20.20.450">
    <property type="entry name" value="EAL domain"/>
    <property type="match status" value="1"/>
</dbReference>